<evidence type="ECO:0000256" key="1">
    <source>
        <dbReference type="SAM" id="Phobius"/>
    </source>
</evidence>
<reference evidence="2 3" key="1">
    <citation type="journal article" date="2015" name="Nature">
        <title>rRNA introns, odd ribosomes, and small enigmatic genomes across a large radiation of phyla.</title>
        <authorList>
            <person name="Brown C.T."/>
            <person name="Hug L.A."/>
            <person name="Thomas B.C."/>
            <person name="Sharon I."/>
            <person name="Castelle C.J."/>
            <person name="Singh A."/>
            <person name="Wilkins M.J."/>
            <person name="Williams K.H."/>
            <person name="Banfield J.F."/>
        </authorList>
    </citation>
    <scope>NUCLEOTIDE SEQUENCE [LARGE SCALE GENOMIC DNA]</scope>
</reference>
<evidence type="ECO:0000313" key="2">
    <source>
        <dbReference type="EMBL" id="KKQ34941.1"/>
    </source>
</evidence>
<feature type="non-terminal residue" evidence="2">
    <location>
        <position position="138"/>
    </location>
</feature>
<proteinExistence type="predicted"/>
<feature type="transmembrane region" description="Helical" evidence="1">
    <location>
        <begin position="99"/>
        <end position="120"/>
    </location>
</feature>
<comment type="caution">
    <text evidence="2">The sequence shown here is derived from an EMBL/GenBank/DDBJ whole genome shotgun (WGS) entry which is preliminary data.</text>
</comment>
<name>A0A0G0K2R9_9BACT</name>
<dbReference type="Proteomes" id="UP000034852">
    <property type="component" value="Unassembled WGS sequence"/>
</dbReference>
<protein>
    <submittedName>
        <fullName evidence="2">Uncharacterized protein</fullName>
    </submittedName>
</protein>
<dbReference type="EMBL" id="LBTH01000041">
    <property type="protein sequence ID" value="KKQ34941.1"/>
    <property type="molecule type" value="Genomic_DNA"/>
</dbReference>
<organism evidence="2 3">
    <name type="scientific">candidate division WS6 bacterium GW2011_GWA2_37_6</name>
    <dbReference type="NCBI Taxonomy" id="1619087"/>
    <lineage>
        <taxon>Bacteria</taxon>
        <taxon>Candidatus Dojkabacteria</taxon>
    </lineage>
</organism>
<sequence length="138" mass="15920">MKIKYIITLLLLLMFVLGFASALFKSRTSDEVTYHLNGGYHFLKTGEWIAPIDNPPLSGILVSIPLLFVDKGRFRNFERLSIEDYVYERKETFPRNILLTSRIVPLMFMVALGYFVFLWARDLYGTKAGLFATELEAL</sequence>
<keyword evidence="1" id="KW-1133">Transmembrane helix</keyword>
<dbReference type="AlphaFoldDB" id="A0A0G0K2R9"/>
<accession>A0A0G0K2R9</accession>
<keyword evidence="1" id="KW-0472">Membrane</keyword>
<keyword evidence="1" id="KW-0812">Transmembrane</keyword>
<evidence type="ECO:0000313" key="3">
    <source>
        <dbReference type="Proteomes" id="UP000034852"/>
    </source>
</evidence>
<gene>
    <name evidence="2" type="ORF">US52_C0041G0012</name>
</gene>